<dbReference type="RefSeq" id="WP_085885881.1">
    <property type="nucleotide sequence ID" value="NZ_FWFR01000010.1"/>
</dbReference>
<accession>A0A1Y5U6D3</accession>
<evidence type="ECO:0008006" key="3">
    <source>
        <dbReference type="Google" id="ProtNLM"/>
    </source>
</evidence>
<dbReference type="InParanoid" id="A0A1Y5U6D3"/>
<sequence length="136" mass="15252">MPGETNIGAGPLTDFTLADAREAWGSANRSRQVAMKFCLINVVNRDPGCSPTTRNVFNCIIEHVGWDGSCFTGRKRIGAEIGCSVRTVSRAISRLNASGWLFSWQPPVDEVGRTFRTNHYCPNWARATRQRPRRRL</sequence>
<dbReference type="Proteomes" id="UP000193200">
    <property type="component" value="Unassembled WGS sequence"/>
</dbReference>
<dbReference type="AlphaFoldDB" id="A0A1Y5U6D3"/>
<evidence type="ECO:0000313" key="1">
    <source>
        <dbReference type="EMBL" id="SLN77826.1"/>
    </source>
</evidence>
<organism evidence="1 2">
    <name type="scientific">Oceanibacterium hippocampi</name>
    <dbReference type="NCBI Taxonomy" id="745714"/>
    <lineage>
        <taxon>Bacteria</taxon>
        <taxon>Pseudomonadati</taxon>
        <taxon>Pseudomonadota</taxon>
        <taxon>Alphaproteobacteria</taxon>
        <taxon>Sneathiellales</taxon>
        <taxon>Sneathiellaceae</taxon>
        <taxon>Oceanibacterium</taxon>
    </lineage>
</organism>
<evidence type="ECO:0000313" key="2">
    <source>
        <dbReference type="Proteomes" id="UP000193200"/>
    </source>
</evidence>
<dbReference type="EMBL" id="FWFR01000010">
    <property type="protein sequence ID" value="SLN77826.1"/>
    <property type="molecule type" value="Genomic_DNA"/>
</dbReference>
<name>A0A1Y5U6D3_9PROT</name>
<gene>
    <name evidence="1" type="ORF">OCH7691_04563</name>
</gene>
<keyword evidence="2" id="KW-1185">Reference proteome</keyword>
<reference evidence="1 2" key="1">
    <citation type="submission" date="2017-03" db="EMBL/GenBank/DDBJ databases">
        <authorList>
            <person name="Afonso C.L."/>
            <person name="Miller P.J."/>
            <person name="Scott M.A."/>
            <person name="Spackman E."/>
            <person name="Goraichik I."/>
            <person name="Dimitrov K.M."/>
            <person name="Suarez D.L."/>
            <person name="Swayne D.E."/>
        </authorList>
    </citation>
    <scope>NUCLEOTIDE SEQUENCE [LARGE SCALE GENOMIC DNA]</scope>
    <source>
        <strain evidence="1 2">CECT 7691</strain>
    </source>
</reference>
<protein>
    <recommendedName>
        <fullName evidence="3">MarR family protein</fullName>
    </recommendedName>
</protein>
<proteinExistence type="predicted"/>
<dbReference type="OrthoDB" id="2934196at2"/>